<organism evidence="2 3">
    <name type="scientific">Marchantia polymorpha</name>
    <name type="common">Common liverwort</name>
    <name type="synonym">Marchantia aquatica</name>
    <dbReference type="NCBI Taxonomy" id="3197"/>
    <lineage>
        <taxon>Eukaryota</taxon>
        <taxon>Viridiplantae</taxon>
        <taxon>Streptophyta</taxon>
        <taxon>Embryophyta</taxon>
        <taxon>Marchantiophyta</taxon>
        <taxon>Marchantiopsida</taxon>
        <taxon>Marchantiidae</taxon>
        <taxon>Marchantiales</taxon>
        <taxon>Marchantiaceae</taxon>
        <taxon>Marchantia</taxon>
    </lineage>
</organism>
<proteinExistence type="predicted"/>
<sequence length="195" mass="20567">MAFSLRMIRTERATRRELPVAGHRQGRIAAGREGGDKVGSGDDRRAGLRTAGSGRGAGRGGAGRRGQQRPSRDGRRKASGERDGGDGGGKRGGGRGRLGVWFMRSLTGNSAMIRGQCHRSHQPWRCRDRAPTTAEGSHGGQQLMPRFCRRMCVCGPSSRSSILGCTAAAGSGRFKLAHSALRVRDSSVAAGGAKT</sequence>
<evidence type="ECO:0000313" key="2">
    <source>
        <dbReference type="EMBL" id="PTQ42285.1"/>
    </source>
</evidence>
<evidence type="ECO:0000256" key="1">
    <source>
        <dbReference type="SAM" id="MobiDB-lite"/>
    </source>
</evidence>
<feature type="compositionally biased region" description="Basic and acidic residues" evidence="1">
    <location>
        <begin position="33"/>
        <end position="46"/>
    </location>
</feature>
<feature type="compositionally biased region" description="Gly residues" evidence="1">
    <location>
        <begin position="53"/>
        <end position="64"/>
    </location>
</feature>
<dbReference type="AlphaFoldDB" id="A0A2R6X853"/>
<feature type="compositionally biased region" description="Basic and acidic residues" evidence="1">
    <location>
        <begin position="70"/>
        <end position="89"/>
    </location>
</feature>
<dbReference type="Proteomes" id="UP000244005">
    <property type="component" value="Unassembled WGS sequence"/>
</dbReference>
<dbReference type="EMBL" id="KZ772702">
    <property type="protein sequence ID" value="PTQ42285.1"/>
    <property type="molecule type" value="Genomic_DNA"/>
</dbReference>
<feature type="compositionally biased region" description="Basic and acidic residues" evidence="1">
    <location>
        <begin position="8"/>
        <end position="18"/>
    </location>
</feature>
<reference evidence="3" key="1">
    <citation type="journal article" date="2017" name="Cell">
        <title>Insights into land plant evolution garnered from the Marchantia polymorpha genome.</title>
        <authorList>
            <person name="Bowman J.L."/>
            <person name="Kohchi T."/>
            <person name="Yamato K.T."/>
            <person name="Jenkins J."/>
            <person name="Shu S."/>
            <person name="Ishizaki K."/>
            <person name="Yamaoka S."/>
            <person name="Nishihama R."/>
            <person name="Nakamura Y."/>
            <person name="Berger F."/>
            <person name="Adam C."/>
            <person name="Aki S.S."/>
            <person name="Althoff F."/>
            <person name="Araki T."/>
            <person name="Arteaga-Vazquez M.A."/>
            <person name="Balasubrmanian S."/>
            <person name="Barry K."/>
            <person name="Bauer D."/>
            <person name="Boehm C.R."/>
            <person name="Briginshaw L."/>
            <person name="Caballero-Perez J."/>
            <person name="Catarino B."/>
            <person name="Chen F."/>
            <person name="Chiyoda S."/>
            <person name="Chovatia M."/>
            <person name="Davies K.M."/>
            <person name="Delmans M."/>
            <person name="Demura T."/>
            <person name="Dierschke T."/>
            <person name="Dolan L."/>
            <person name="Dorantes-Acosta A.E."/>
            <person name="Eklund D.M."/>
            <person name="Florent S.N."/>
            <person name="Flores-Sandoval E."/>
            <person name="Fujiyama A."/>
            <person name="Fukuzawa H."/>
            <person name="Galik B."/>
            <person name="Grimanelli D."/>
            <person name="Grimwood J."/>
            <person name="Grossniklaus U."/>
            <person name="Hamada T."/>
            <person name="Haseloff J."/>
            <person name="Hetherington A.J."/>
            <person name="Higo A."/>
            <person name="Hirakawa Y."/>
            <person name="Hundley H.N."/>
            <person name="Ikeda Y."/>
            <person name="Inoue K."/>
            <person name="Inoue S.I."/>
            <person name="Ishida S."/>
            <person name="Jia Q."/>
            <person name="Kakita M."/>
            <person name="Kanazawa T."/>
            <person name="Kawai Y."/>
            <person name="Kawashima T."/>
            <person name="Kennedy M."/>
            <person name="Kinose K."/>
            <person name="Kinoshita T."/>
            <person name="Kohara Y."/>
            <person name="Koide E."/>
            <person name="Komatsu K."/>
            <person name="Kopischke S."/>
            <person name="Kubo M."/>
            <person name="Kyozuka J."/>
            <person name="Lagercrantz U."/>
            <person name="Lin S.S."/>
            <person name="Lindquist E."/>
            <person name="Lipzen A.M."/>
            <person name="Lu C.W."/>
            <person name="De Luna E."/>
            <person name="Martienssen R.A."/>
            <person name="Minamino N."/>
            <person name="Mizutani M."/>
            <person name="Mizutani M."/>
            <person name="Mochizuki N."/>
            <person name="Monte I."/>
            <person name="Mosher R."/>
            <person name="Nagasaki H."/>
            <person name="Nakagami H."/>
            <person name="Naramoto S."/>
            <person name="Nishitani K."/>
            <person name="Ohtani M."/>
            <person name="Okamoto T."/>
            <person name="Okumura M."/>
            <person name="Phillips J."/>
            <person name="Pollak B."/>
            <person name="Reinders A."/>
            <person name="Rovekamp M."/>
            <person name="Sano R."/>
            <person name="Sawa S."/>
            <person name="Schmid M.W."/>
            <person name="Shirakawa M."/>
            <person name="Solano R."/>
            <person name="Spunde A."/>
            <person name="Suetsugu N."/>
            <person name="Sugano S."/>
            <person name="Sugiyama A."/>
            <person name="Sun R."/>
            <person name="Suzuki Y."/>
            <person name="Takenaka M."/>
            <person name="Takezawa D."/>
            <person name="Tomogane H."/>
            <person name="Tsuzuki M."/>
            <person name="Ueda T."/>
            <person name="Umeda M."/>
            <person name="Ward J.M."/>
            <person name="Watanabe Y."/>
            <person name="Yazaki K."/>
            <person name="Yokoyama R."/>
            <person name="Yoshitake Y."/>
            <person name="Yotsui I."/>
            <person name="Zachgo S."/>
            <person name="Schmutz J."/>
        </authorList>
    </citation>
    <scope>NUCLEOTIDE SEQUENCE [LARGE SCALE GENOMIC DNA]</scope>
    <source>
        <strain evidence="3">Tak-1</strain>
    </source>
</reference>
<protein>
    <submittedName>
        <fullName evidence="2">Uncharacterized protein</fullName>
    </submittedName>
</protein>
<keyword evidence="3" id="KW-1185">Reference proteome</keyword>
<accession>A0A2R6X853</accession>
<feature type="region of interest" description="Disordered" evidence="1">
    <location>
        <begin position="1"/>
        <end position="97"/>
    </location>
</feature>
<name>A0A2R6X853_MARPO</name>
<gene>
    <name evidence="2" type="ORF">MARPO_0030s0031</name>
</gene>
<evidence type="ECO:0000313" key="3">
    <source>
        <dbReference type="Proteomes" id="UP000244005"/>
    </source>
</evidence>